<feature type="transmembrane region" description="Helical" evidence="2">
    <location>
        <begin position="119"/>
        <end position="139"/>
    </location>
</feature>
<dbReference type="EMBL" id="MT010920">
    <property type="protein sequence ID" value="QJQ35241.1"/>
    <property type="molecule type" value="Genomic_DNA"/>
</dbReference>
<accession>A0A6M4B167</accession>
<feature type="transmembrane region" description="Helical" evidence="2">
    <location>
        <begin position="214"/>
        <end position="234"/>
    </location>
</feature>
<feature type="compositionally biased region" description="Polar residues" evidence="1">
    <location>
        <begin position="1088"/>
        <end position="1103"/>
    </location>
</feature>
<feature type="region of interest" description="Disordered" evidence="1">
    <location>
        <begin position="1950"/>
        <end position="1991"/>
    </location>
</feature>
<keyword evidence="2" id="KW-1133">Transmembrane helix</keyword>
<evidence type="ECO:0000313" key="3">
    <source>
        <dbReference type="EMBL" id="QJQ35241.1"/>
    </source>
</evidence>
<feature type="transmembrane region" description="Helical" evidence="2">
    <location>
        <begin position="240"/>
        <end position="262"/>
    </location>
</feature>
<keyword evidence="2" id="KW-0472">Membrane</keyword>
<reference evidence="3" key="1">
    <citation type="journal article" date="2020" name="Front. Microbiol.">
        <title>Detecting Introgression Between Members of the Fusarium fujikuroi and F. oxysporum Species Complexes by Comparative Mitogenomics.</title>
        <authorList>
            <person name="Brankovics B."/>
            <person name="van Diepeningen A.D."/>
            <person name="de Hoog G.S."/>
            <person name="van der Lee T.A.J."/>
            <person name="Waalwijk C."/>
        </authorList>
    </citation>
    <scope>NUCLEOTIDE SEQUENCE</scope>
    <source>
        <strain evidence="3">CBS 449.97</strain>
    </source>
</reference>
<keyword evidence="3" id="KW-0496">Mitochondrion</keyword>
<sequence length="2009" mass="229063">MIIFNNFIELIRYVFLHNVQLQLILKKYSCIAAKIWKNHLRGLVSPFFNARLYQFLSIVFIGVFVQPIQIDWSLCIDPLRDFILNLESSSYLAKLNRMSNFEIYPVIYSYSYSYRSLPGLRICIFIYIFINLIIIFPLVFIIQNYIFIILSLLSAILIKALALNFYNKHFKYYYDYMFAPTGLSSPSDKWKKLVYLVRQIVNNIYKIIKHLLKIWIISVILIFTFRSMIATMLLNLENKSLSIILTLVLPLPMILYLLNFFIKYLKKEPIKDEDYYLYNDYVVERVNLYRITYITFINYLIRNFYSTISIVIMTIALIVLFIALLIICKICVHNWQTYKGAGSRQSTISSISRCKVINKNEPLALKSAFQTTAGYISAFIAITPFFQEGCNKGFMDYYMNTGKTKYYEWKKISYPNPRVIKKGSTVNIMENIQDKNKNDRENMLYIQDESTKKNLIANYKPQIEKSPILNMTWKLKYNEGIQRSIEKFTIKPVNYFTNPEYYGSVNLVLKGRFLIVLLIRRDSPGCVFMPTYCLPADKNDSKSFTKIRDTVNLLEHKYGIVMPRIGWEKANNRSNGLVIYTQGESIENKSLFKVWRPTLNYTEPELKTVENYYYWEEPRLRCKEFITKDFIKLKEKINATVKVQQNYLDRLLKDDVKLSKKTQKSFIERLAHIEYIVDQYYQELVKFYIIKGVKANPDNFSVNYEDNSKGKRGLGYENLKILARRETEKSIIREKSLNPEKKEREQTTGELLELVKAKFDRFNSNNEYMDNTLYYFKTRRDYPIHSVLFSHNKRHLTLFSIYKNGVIEGYKEKSQTLGKLSSSLKLPLVESRIQLIKDMANQSREFEDFNNFYGVSINRLTFEFFELISTKSIYFGISERDGTSQQLLDENTDCEVYSIIDINNNSLQLPVVFNENESYKLTIPKYDYNLLDNTDEHTIRRFMDFIYHENSDGYLTYDSNEVNSIATGKWDSSEVNSIARGKKDSSEVNNAAKGKRVHFTKEDIDHKKGKIPGKYYRKVRFTKEDIDYKKGKKPGKYNDEMYLAIEERVGKAKEIREGEKNIPKSILKKSRDHYPKRRVRAIPAPQEPINNPAPQEPINSPAQHTGEKNIPKSILKKPTDHFPKHILNKCMDHPKYILDKSKRILNKSTDHYPKSLLKKSADHYPKRKPRMMLPTEKPIPPLPKKRKAIALLPPEEPINTPNPPKRRRVVALLPPEEPINTSSHPKGWVSAMPKGWVSAIPAPQEPINNPELAIKPSIDTSVWLVPDDEDIYGYSGDEDNTKNNNGGAVKVSAAQNNSGAAVEGSAVQEVDYAPPLVQSTQDSPGYMPYSEEAESLPNNDNNMDWHSTGEALGAGQVNESEVTLISADDISRDYISRDGAPSPQFFIPEPSPPIIPIDSYSPRDSQEVGDTLEPNLLNREEDALPTPEIDANLAREVLMNASLGNQTVVETINPSLLVPILPISPMPVEAEDSPLSSIGDEELLKLEQEVYNREELAPSMGEEASGEVVTPKTTLSSESSYSERIPSPDGMEIDRDNPSIPSPNIEREQDKSMDIDDNSSHPENPEGNAQYDTRMEDIDEVNQEGLVDTYPTLDFDPCGVSTDFFGYSYDGDMIIRSTQEIFNMQARYEDRVNNSQVYSPLGGDTEGRRLSINPSYQRGENVDDRSRTEVARTALSDRQANQEQTGQILESNLLNREEDALPTPEIDANLAREVLMNASLGNQTVVETIDPSQLMPILPISPMPVEAEDSPLSSIGDEELLKLEQEVYNREELAPSIEEESEDSLLSSIGDQEMSELEREFNPNYSSEVEAAVETRDPSLLLPSQLIPIQAINSEPVGYLELLQSSIGEREFNPNPSSEVEAVSGGDIDASGDEIAPGEEYGSPREGAPYGVVTINRVEAVSQDVDASGDEIAPGEEYGSPREGAPYGVVTIHRVEAVSQDIDASGDEIASGEEYGSPEEGAPWGTFTIRASGDIDTSGVVDPPEEEALPAPECRRTRRGMRLRSGRLI</sequence>
<feature type="transmembrane region" description="Helical" evidence="2">
    <location>
        <begin position="304"/>
        <end position="327"/>
    </location>
</feature>
<feature type="region of interest" description="Disordered" evidence="1">
    <location>
        <begin position="1084"/>
        <end position="1108"/>
    </location>
</feature>
<evidence type="ECO:0000256" key="2">
    <source>
        <dbReference type="SAM" id="Phobius"/>
    </source>
</evidence>
<protein>
    <submittedName>
        <fullName evidence="3">Uncharacterized protein</fullName>
    </submittedName>
</protein>
<feature type="region of interest" description="Disordered" evidence="1">
    <location>
        <begin position="1496"/>
        <end position="1570"/>
    </location>
</feature>
<geneLocation type="mitochondrion" evidence="3"/>
<feature type="compositionally biased region" description="Polar residues" evidence="1">
    <location>
        <begin position="1676"/>
        <end position="1694"/>
    </location>
</feature>
<name>A0A6M4B167_9HYPO</name>
<feature type="transmembrane region" description="Helical" evidence="2">
    <location>
        <begin position="145"/>
        <end position="166"/>
    </location>
</feature>
<proteinExistence type="predicted"/>
<feature type="compositionally biased region" description="Basic and acidic residues" evidence="1">
    <location>
        <begin position="1545"/>
        <end position="1564"/>
    </location>
</feature>
<evidence type="ECO:0000256" key="1">
    <source>
        <dbReference type="SAM" id="MobiDB-lite"/>
    </source>
</evidence>
<gene>
    <name evidence="3" type="primary">orf2009</name>
</gene>
<feature type="compositionally biased region" description="Basic and acidic residues" evidence="1">
    <location>
        <begin position="1660"/>
        <end position="1670"/>
    </location>
</feature>
<keyword evidence="2" id="KW-0812">Transmembrane</keyword>
<organism evidence="3">
    <name type="scientific">Fusarium pseudocircinatum</name>
    <dbReference type="NCBI Taxonomy" id="56676"/>
    <lineage>
        <taxon>Eukaryota</taxon>
        <taxon>Fungi</taxon>
        <taxon>Dikarya</taxon>
        <taxon>Ascomycota</taxon>
        <taxon>Pezizomycotina</taxon>
        <taxon>Sordariomycetes</taxon>
        <taxon>Hypocreomycetidae</taxon>
        <taxon>Hypocreales</taxon>
        <taxon>Nectriaceae</taxon>
        <taxon>Fusarium</taxon>
        <taxon>Fusarium fujikuroi species complex</taxon>
    </lineage>
</organism>
<feature type="region of interest" description="Disordered" evidence="1">
    <location>
        <begin position="1850"/>
        <end position="1869"/>
    </location>
</feature>
<feature type="region of interest" description="Disordered" evidence="1">
    <location>
        <begin position="1638"/>
        <end position="1696"/>
    </location>
</feature>
<reference evidence="3" key="2">
    <citation type="submission" date="2020-01" db="EMBL/GenBank/DDBJ databases">
        <authorList>
            <person name="Brankovics B."/>
            <person name="Van Diepeningen A.D."/>
            <person name="De Hoog G.S."/>
            <person name="Van Der Lee T.A.J."/>
            <person name="Waalwijk C."/>
        </authorList>
    </citation>
    <scope>NUCLEOTIDE SEQUENCE</scope>
    <source>
        <strain evidence="3">CBS 449.97</strain>
    </source>
</reference>